<dbReference type="EMBL" id="JACHLK010000002">
    <property type="protein sequence ID" value="MBB6558554.1"/>
    <property type="molecule type" value="Genomic_DNA"/>
</dbReference>
<dbReference type="InterPro" id="IPR036388">
    <property type="entry name" value="WH-like_DNA-bd_sf"/>
</dbReference>
<sequence>MQAETATFETPAVPRRPQGCTNFKLRQLLRRVGQHYDTEMAKCGLKTTQYSLLSHVFKLGPIRPGDLAAEMKMDASTLTRNLRPLVDAGWVTLEAGTDARSRLVHITDAGRDKRAEAQRCWKVAQVSLNDLLGLERVMALHALADESLELLSPVSELDHGE</sequence>
<accession>A0A7X0U8A1</accession>
<dbReference type="InterPro" id="IPR039422">
    <property type="entry name" value="MarR/SlyA-like"/>
</dbReference>
<evidence type="ECO:0000313" key="2">
    <source>
        <dbReference type="EMBL" id="MBB6558554.1"/>
    </source>
</evidence>
<organism evidence="2 3">
    <name type="scientific">Acidovorax soli</name>
    <dbReference type="NCBI Taxonomy" id="592050"/>
    <lineage>
        <taxon>Bacteria</taxon>
        <taxon>Pseudomonadati</taxon>
        <taxon>Pseudomonadota</taxon>
        <taxon>Betaproteobacteria</taxon>
        <taxon>Burkholderiales</taxon>
        <taxon>Comamonadaceae</taxon>
        <taxon>Acidovorax</taxon>
    </lineage>
</organism>
<dbReference type="SMART" id="SM00347">
    <property type="entry name" value="HTH_MARR"/>
    <property type="match status" value="1"/>
</dbReference>
<protein>
    <submittedName>
        <fullName evidence="2">DNA-binding MarR family transcriptional regulator</fullName>
    </submittedName>
</protein>
<feature type="domain" description="HTH marR-type" evidence="1">
    <location>
        <begin position="22"/>
        <end position="149"/>
    </location>
</feature>
<reference evidence="2 3" key="1">
    <citation type="submission" date="2020-08" db="EMBL/GenBank/DDBJ databases">
        <title>Functional genomics of gut bacteria from endangered species of beetles.</title>
        <authorList>
            <person name="Carlos-Shanley C."/>
        </authorList>
    </citation>
    <scope>NUCLEOTIDE SEQUENCE [LARGE SCALE GENOMIC DNA]</scope>
    <source>
        <strain evidence="2 3">S00198</strain>
    </source>
</reference>
<dbReference type="InterPro" id="IPR036390">
    <property type="entry name" value="WH_DNA-bd_sf"/>
</dbReference>
<evidence type="ECO:0000259" key="1">
    <source>
        <dbReference type="PROSITE" id="PS50995"/>
    </source>
</evidence>
<dbReference type="Proteomes" id="UP000575083">
    <property type="component" value="Unassembled WGS sequence"/>
</dbReference>
<dbReference type="Gene3D" id="1.10.10.10">
    <property type="entry name" value="Winged helix-like DNA-binding domain superfamily/Winged helix DNA-binding domain"/>
    <property type="match status" value="1"/>
</dbReference>
<dbReference type="PANTHER" id="PTHR33164">
    <property type="entry name" value="TRANSCRIPTIONAL REGULATOR, MARR FAMILY"/>
    <property type="match status" value="1"/>
</dbReference>
<dbReference type="InterPro" id="IPR000835">
    <property type="entry name" value="HTH_MarR-typ"/>
</dbReference>
<name>A0A7X0U8A1_9BURK</name>
<keyword evidence="3" id="KW-1185">Reference proteome</keyword>
<evidence type="ECO:0000313" key="3">
    <source>
        <dbReference type="Proteomes" id="UP000575083"/>
    </source>
</evidence>
<dbReference type="SUPFAM" id="SSF46785">
    <property type="entry name" value="Winged helix' DNA-binding domain"/>
    <property type="match status" value="1"/>
</dbReference>
<dbReference type="GO" id="GO:0003700">
    <property type="term" value="F:DNA-binding transcription factor activity"/>
    <property type="evidence" value="ECO:0007669"/>
    <property type="project" value="InterPro"/>
</dbReference>
<proteinExistence type="predicted"/>
<dbReference type="RefSeq" id="WP_184855981.1">
    <property type="nucleotide sequence ID" value="NZ_JACHLK010000002.1"/>
</dbReference>
<comment type="caution">
    <text evidence="2">The sequence shown here is derived from an EMBL/GenBank/DDBJ whole genome shotgun (WGS) entry which is preliminary data.</text>
</comment>
<dbReference type="Pfam" id="PF01047">
    <property type="entry name" value="MarR"/>
    <property type="match status" value="1"/>
</dbReference>
<dbReference type="PROSITE" id="PS50995">
    <property type="entry name" value="HTH_MARR_2"/>
    <property type="match status" value="1"/>
</dbReference>
<dbReference type="GO" id="GO:0006950">
    <property type="term" value="P:response to stress"/>
    <property type="evidence" value="ECO:0007669"/>
    <property type="project" value="TreeGrafter"/>
</dbReference>
<dbReference type="PANTHER" id="PTHR33164:SF105">
    <property type="entry name" value="TRANSCRIPTIONAL REPRESSOR PROTEIN-RELATED"/>
    <property type="match status" value="1"/>
</dbReference>
<keyword evidence="2" id="KW-0238">DNA-binding</keyword>
<gene>
    <name evidence="2" type="ORF">HNP48_001218</name>
</gene>
<dbReference type="AlphaFoldDB" id="A0A7X0U8A1"/>
<dbReference type="GO" id="GO:0003677">
    <property type="term" value="F:DNA binding"/>
    <property type="evidence" value="ECO:0007669"/>
    <property type="project" value="UniProtKB-KW"/>
</dbReference>